<dbReference type="EMBL" id="QGNW01001703">
    <property type="protein sequence ID" value="RVW32870.1"/>
    <property type="molecule type" value="Genomic_DNA"/>
</dbReference>
<dbReference type="Proteomes" id="UP000288805">
    <property type="component" value="Unassembled WGS sequence"/>
</dbReference>
<proteinExistence type="predicted"/>
<evidence type="ECO:0008006" key="3">
    <source>
        <dbReference type="Google" id="ProtNLM"/>
    </source>
</evidence>
<accession>A0A438DBP9</accession>
<reference evidence="1 2" key="1">
    <citation type="journal article" date="2018" name="PLoS Genet.">
        <title>Population sequencing reveals clonal diversity and ancestral inbreeding in the grapevine cultivar Chardonnay.</title>
        <authorList>
            <person name="Roach M.J."/>
            <person name="Johnson D.L."/>
            <person name="Bohlmann J."/>
            <person name="van Vuuren H.J."/>
            <person name="Jones S.J."/>
            <person name="Pretorius I.S."/>
            <person name="Schmidt S.A."/>
            <person name="Borneman A.R."/>
        </authorList>
    </citation>
    <scope>NUCLEOTIDE SEQUENCE [LARGE SCALE GENOMIC DNA]</scope>
    <source>
        <strain evidence="2">cv. Chardonnay</strain>
        <tissue evidence="1">Leaf</tissue>
    </source>
</reference>
<evidence type="ECO:0000313" key="1">
    <source>
        <dbReference type="EMBL" id="RVW32870.1"/>
    </source>
</evidence>
<dbReference type="AlphaFoldDB" id="A0A438DBP9"/>
<protein>
    <recommendedName>
        <fullName evidence="3">DUF4283 domain-containing protein</fullName>
    </recommendedName>
</protein>
<sequence length="96" mass="11113">MPLKGRHFGSKSLVKGMVKMMGGGIPVRLTFQVDNGQRVRFWMDKCLGGGCLNPKGEEDGWTPLFSRVFNDWELDLVERFCKRFKQLEFTGLWKIE</sequence>
<comment type="caution">
    <text evidence="1">The sequence shown here is derived from an EMBL/GenBank/DDBJ whole genome shotgun (WGS) entry which is preliminary data.</text>
</comment>
<organism evidence="1 2">
    <name type="scientific">Vitis vinifera</name>
    <name type="common">Grape</name>
    <dbReference type="NCBI Taxonomy" id="29760"/>
    <lineage>
        <taxon>Eukaryota</taxon>
        <taxon>Viridiplantae</taxon>
        <taxon>Streptophyta</taxon>
        <taxon>Embryophyta</taxon>
        <taxon>Tracheophyta</taxon>
        <taxon>Spermatophyta</taxon>
        <taxon>Magnoliopsida</taxon>
        <taxon>eudicotyledons</taxon>
        <taxon>Gunneridae</taxon>
        <taxon>Pentapetalae</taxon>
        <taxon>rosids</taxon>
        <taxon>Vitales</taxon>
        <taxon>Vitaceae</taxon>
        <taxon>Viteae</taxon>
        <taxon>Vitis</taxon>
    </lineage>
</organism>
<name>A0A438DBP9_VITVI</name>
<evidence type="ECO:0000313" key="2">
    <source>
        <dbReference type="Proteomes" id="UP000288805"/>
    </source>
</evidence>
<gene>
    <name evidence="1" type="ORF">CK203_096672</name>
</gene>